<dbReference type="PANTHER" id="PTHR23327">
    <property type="entry name" value="RING FINGER PROTEIN 127"/>
    <property type="match status" value="1"/>
</dbReference>
<evidence type="ECO:0000256" key="1">
    <source>
        <dbReference type="ARBA" id="ARBA00022723"/>
    </source>
</evidence>
<dbReference type="GO" id="GO:0008270">
    <property type="term" value="F:zinc ion binding"/>
    <property type="evidence" value="ECO:0007669"/>
    <property type="project" value="UniProtKB-KW"/>
</dbReference>
<feature type="domain" description="RING-type" evidence="5">
    <location>
        <begin position="371"/>
        <end position="410"/>
    </location>
</feature>
<keyword evidence="2 4" id="KW-0863">Zinc-finger</keyword>
<reference evidence="7" key="1">
    <citation type="journal article" date="2020" name="Stud. Mycol.">
        <title>101 Dothideomycetes genomes: a test case for predicting lifestyles and emergence of pathogens.</title>
        <authorList>
            <person name="Haridas S."/>
            <person name="Albert R."/>
            <person name="Binder M."/>
            <person name="Bloem J."/>
            <person name="Labutti K."/>
            <person name="Salamov A."/>
            <person name="Andreopoulos B."/>
            <person name="Baker S."/>
            <person name="Barry K."/>
            <person name="Bills G."/>
            <person name="Bluhm B."/>
            <person name="Cannon C."/>
            <person name="Castanera R."/>
            <person name="Culley D."/>
            <person name="Daum C."/>
            <person name="Ezra D."/>
            <person name="Gonzalez J."/>
            <person name="Henrissat B."/>
            <person name="Kuo A."/>
            <person name="Liang C."/>
            <person name="Lipzen A."/>
            <person name="Lutzoni F."/>
            <person name="Magnuson J."/>
            <person name="Mondo S."/>
            <person name="Nolan M."/>
            <person name="Ohm R."/>
            <person name="Pangilinan J."/>
            <person name="Park H.-J."/>
            <person name="Ramirez L."/>
            <person name="Alfaro M."/>
            <person name="Sun H."/>
            <person name="Tritt A."/>
            <person name="Yoshinaga Y."/>
            <person name="Zwiers L.-H."/>
            <person name="Turgeon B."/>
            <person name="Goodwin S."/>
            <person name="Spatafora J."/>
            <person name="Crous P."/>
            <person name="Grigoriev I."/>
        </authorList>
    </citation>
    <scope>NUCLEOTIDE SEQUENCE</scope>
    <source>
        <strain evidence="7">CBS 122681</strain>
    </source>
</reference>
<evidence type="ECO:0000313" key="8">
    <source>
        <dbReference type="Proteomes" id="UP000799324"/>
    </source>
</evidence>
<sequence length="465" mass="53054">MKFGHVFKQTLKNEGFPPDWVESAISYSQLKKCINRLTSELSEVGLNPQTLARLIKQVEERNAKEAQENTKHADSPLEYLLNHEDGPEKGGVQKPFQPKLLFHVNEKTGELDSAMLDEETKKKLHMLALESGLTDLRVLEEPDDSKSIESGASSHTVIGHECRRRPGYKTVEVQLTSDSEFFTKLSSELSGLETLQDREEKRMHDKIEELGKQVAKLTDPDRRSNKKLIAVWRQIFQIYVENDIFFGTRETDHGGHDAGMAAQRFQKFANTIAQQGLVDKFKKPECLQALTSFMNINREILQGLKFGEINRTAMTKILKKFDKQTNLNVARSTFPLTITYPSFSSHLAKAVCSELNTSILSHVPQIDDYSCPMCMEIKWRPVKLSCGHVFCIRCLIVMQTNKQHLCPLCRQRSVVDANSDNLDLELADFLKKWFPDEVKAKQKHNELMAGVDQYGEVYKDQCVVM</sequence>
<proteinExistence type="predicted"/>
<dbReference type="InterPro" id="IPR017907">
    <property type="entry name" value="Znf_RING_CS"/>
</dbReference>
<dbReference type="Gene3D" id="3.30.40.10">
    <property type="entry name" value="Zinc/RING finger domain, C3HC4 (zinc finger)"/>
    <property type="match status" value="1"/>
</dbReference>
<accession>A0A6A6SNP1</accession>
<dbReference type="InterPro" id="IPR013083">
    <property type="entry name" value="Znf_RING/FYVE/PHD"/>
</dbReference>
<dbReference type="Proteomes" id="UP000799324">
    <property type="component" value="Unassembled WGS sequence"/>
</dbReference>
<dbReference type="AlphaFoldDB" id="A0A6A6SNP1"/>
<evidence type="ECO:0000256" key="2">
    <source>
        <dbReference type="ARBA" id="ARBA00022771"/>
    </source>
</evidence>
<feature type="domain" description="SPX" evidence="6">
    <location>
        <begin position="1"/>
        <end position="335"/>
    </location>
</feature>
<dbReference type="PROSITE" id="PS50089">
    <property type="entry name" value="ZF_RING_2"/>
    <property type="match status" value="1"/>
</dbReference>
<dbReference type="InterPro" id="IPR004331">
    <property type="entry name" value="SPX_dom"/>
</dbReference>
<evidence type="ECO:0000259" key="5">
    <source>
        <dbReference type="PROSITE" id="PS50089"/>
    </source>
</evidence>
<dbReference type="InterPro" id="IPR001841">
    <property type="entry name" value="Znf_RING"/>
</dbReference>
<dbReference type="PROSITE" id="PS00518">
    <property type="entry name" value="ZF_RING_1"/>
    <property type="match status" value="1"/>
</dbReference>
<dbReference type="EMBL" id="MU004530">
    <property type="protein sequence ID" value="KAF2648601.1"/>
    <property type="molecule type" value="Genomic_DNA"/>
</dbReference>
<dbReference type="SUPFAM" id="SSF57850">
    <property type="entry name" value="RING/U-box"/>
    <property type="match status" value="1"/>
</dbReference>
<dbReference type="PANTHER" id="PTHR23327:SF51">
    <property type="entry name" value="TRANSCRIPTIONAL REGULATOR OF YEAST FORM ADHERENCE 3"/>
    <property type="match status" value="1"/>
</dbReference>
<name>A0A6A6SNP1_9PLEO</name>
<dbReference type="PROSITE" id="PS51382">
    <property type="entry name" value="SPX"/>
    <property type="match status" value="1"/>
</dbReference>
<evidence type="ECO:0000256" key="4">
    <source>
        <dbReference type="PROSITE-ProRule" id="PRU00175"/>
    </source>
</evidence>
<dbReference type="SMART" id="SM00184">
    <property type="entry name" value="RING"/>
    <property type="match status" value="1"/>
</dbReference>
<dbReference type="Pfam" id="PF03105">
    <property type="entry name" value="SPX"/>
    <property type="match status" value="1"/>
</dbReference>
<gene>
    <name evidence="7" type="ORF">K491DRAFT_684558</name>
</gene>
<keyword evidence="3" id="KW-0862">Zinc</keyword>
<organism evidence="7 8">
    <name type="scientific">Lophiostoma macrostomum CBS 122681</name>
    <dbReference type="NCBI Taxonomy" id="1314788"/>
    <lineage>
        <taxon>Eukaryota</taxon>
        <taxon>Fungi</taxon>
        <taxon>Dikarya</taxon>
        <taxon>Ascomycota</taxon>
        <taxon>Pezizomycotina</taxon>
        <taxon>Dothideomycetes</taxon>
        <taxon>Pleosporomycetidae</taxon>
        <taxon>Pleosporales</taxon>
        <taxon>Lophiostomataceae</taxon>
        <taxon>Lophiostoma</taxon>
    </lineage>
</organism>
<evidence type="ECO:0000313" key="7">
    <source>
        <dbReference type="EMBL" id="KAF2648601.1"/>
    </source>
</evidence>
<dbReference type="OrthoDB" id="5588846at2759"/>
<dbReference type="Pfam" id="PF15227">
    <property type="entry name" value="zf-C3HC4_4"/>
    <property type="match status" value="1"/>
</dbReference>
<protein>
    <submittedName>
        <fullName evidence="7">RING-14 protein-like protein</fullName>
    </submittedName>
</protein>
<keyword evidence="1" id="KW-0479">Metal-binding</keyword>
<keyword evidence="8" id="KW-1185">Reference proteome</keyword>
<evidence type="ECO:0000259" key="6">
    <source>
        <dbReference type="PROSITE" id="PS51382"/>
    </source>
</evidence>
<evidence type="ECO:0000256" key="3">
    <source>
        <dbReference type="ARBA" id="ARBA00022833"/>
    </source>
</evidence>